<feature type="compositionally biased region" description="Polar residues" evidence="1">
    <location>
        <begin position="1274"/>
        <end position="1287"/>
    </location>
</feature>
<keyword evidence="3" id="KW-1185">Reference proteome</keyword>
<feature type="region of interest" description="Disordered" evidence="1">
    <location>
        <begin position="812"/>
        <end position="835"/>
    </location>
</feature>
<feature type="compositionally biased region" description="Low complexity" evidence="1">
    <location>
        <begin position="1208"/>
        <end position="1225"/>
    </location>
</feature>
<feature type="compositionally biased region" description="Acidic residues" evidence="1">
    <location>
        <begin position="316"/>
        <end position="338"/>
    </location>
</feature>
<feature type="compositionally biased region" description="Basic and acidic residues" evidence="1">
    <location>
        <begin position="667"/>
        <end position="677"/>
    </location>
</feature>
<feature type="compositionally biased region" description="Basic and acidic residues" evidence="1">
    <location>
        <begin position="1381"/>
        <end position="1391"/>
    </location>
</feature>
<organism evidence="2 3">
    <name type="scientific">Dothistroma septosporum (strain NZE10 / CBS 128990)</name>
    <name type="common">Red band needle blight fungus</name>
    <name type="synonym">Mycosphaerella pini</name>
    <dbReference type="NCBI Taxonomy" id="675120"/>
    <lineage>
        <taxon>Eukaryota</taxon>
        <taxon>Fungi</taxon>
        <taxon>Dikarya</taxon>
        <taxon>Ascomycota</taxon>
        <taxon>Pezizomycotina</taxon>
        <taxon>Dothideomycetes</taxon>
        <taxon>Dothideomycetidae</taxon>
        <taxon>Mycosphaerellales</taxon>
        <taxon>Mycosphaerellaceae</taxon>
        <taxon>Dothistroma</taxon>
    </lineage>
</organism>
<feature type="compositionally biased region" description="Basic and acidic residues" evidence="1">
    <location>
        <begin position="65"/>
        <end position="104"/>
    </location>
</feature>
<feature type="compositionally biased region" description="Low complexity" evidence="1">
    <location>
        <begin position="1255"/>
        <end position="1266"/>
    </location>
</feature>
<reference evidence="3" key="1">
    <citation type="journal article" date="2012" name="PLoS Genet.">
        <title>The genomes of the fungal plant pathogens Cladosporium fulvum and Dothistroma septosporum reveal adaptation to different hosts and lifestyles but also signatures of common ancestry.</title>
        <authorList>
            <person name="de Wit P.J.G.M."/>
            <person name="van der Burgt A."/>
            <person name="Oekmen B."/>
            <person name="Stergiopoulos I."/>
            <person name="Abd-Elsalam K.A."/>
            <person name="Aerts A.L."/>
            <person name="Bahkali A.H."/>
            <person name="Beenen H.G."/>
            <person name="Chettri P."/>
            <person name="Cox M.P."/>
            <person name="Datema E."/>
            <person name="de Vries R.P."/>
            <person name="Dhillon B."/>
            <person name="Ganley A.R."/>
            <person name="Griffiths S.A."/>
            <person name="Guo Y."/>
            <person name="Hamelin R.C."/>
            <person name="Henrissat B."/>
            <person name="Kabir M.S."/>
            <person name="Jashni M.K."/>
            <person name="Kema G."/>
            <person name="Klaubauf S."/>
            <person name="Lapidus A."/>
            <person name="Levasseur A."/>
            <person name="Lindquist E."/>
            <person name="Mehrabi R."/>
            <person name="Ohm R.A."/>
            <person name="Owen T.J."/>
            <person name="Salamov A."/>
            <person name="Schwelm A."/>
            <person name="Schijlen E."/>
            <person name="Sun H."/>
            <person name="van den Burg H.A."/>
            <person name="van Ham R.C.H.J."/>
            <person name="Zhang S."/>
            <person name="Goodwin S.B."/>
            <person name="Grigoriev I.V."/>
            <person name="Collemare J."/>
            <person name="Bradshaw R.E."/>
        </authorList>
    </citation>
    <scope>NUCLEOTIDE SEQUENCE [LARGE SCALE GENOMIC DNA]</scope>
    <source>
        <strain evidence="3">NZE10 / CBS 128990</strain>
    </source>
</reference>
<feature type="region of interest" description="Disordered" evidence="1">
    <location>
        <begin position="365"/>
        <end position="407"/>
    </location>
</feature>
<feature type="compositionally biased region" description="Basic and acidic residues" evidence="1">
    <location>
        <begin position="276"/>
        <end position="289"/>
    </location>
</feature>
<feature type="region of interest" description="Disordered" evidence="1">
    <location>
        <begin position="1171"/>
        <end position="1391"/>
    </location>
</feature>
<feature type="region of interest" description="Disordered" evidence="1">
    <location>
        <begin position="1"/>
        <end position="352"/>
    </location>
</feature>
<feature type="compositionally biased region" description="Low complexity" evidence="1">
    <location>
        <begin position="1299"/>
        <end position="1309"/>
    </location>
</feature>
<protein>
    <submittedName>
        <fullName evidence="2">Uncharacterized protein</fullName>
    </submittedName>
</protein>
<evidence type="ECO:0000256" key="1">
    <source>
        <dbReference type="SAM" id="MobiDB-lite"/>
    </source>
</evidence>
<reference evidence="2 3" key="2">
    <citation type="journal article" date="2012" name="PLoS Pathog.">
        <title>Diverse lifestyles and strategies of plant pathogenesis encoded in the genomes of eighteen Dothideomycetes fungi.</title>
        <authorList>
            <person name="Ohm R.A."/>
            <person name="Feau N."/>
            <person name="Henrissat B."/>
            <person name="Schoch C.L."/>
            <person name="Horwitz B.A."/>
            <person name="Barry K.W."/>
            <person name="Condon B.J."/>
            <person name="Copeland A.C."/>
            <person name="Dhillon B."/>
            <person name="Glaser F."/>
            <person name="Hesse C.N."/>
            <person name="Kosti I."/>
            <person name="LaButti K."/>
            <person name="Lindquist E.A."/>
            <person name="Lucas S."/>
            <person name="Salamov A.A."/>
            <person name="Bradshaw R.E."/>
            <person name="Ciuffetti L."/>
            <person name="Hamelin R.C."/>
            <person name="Kema G.H.J."/>
            <person name="Lawrence C."/>
            <person name="Scott J.A."/>
            <person name="Spatafora J.W."/>
            <person name="Turgeon B.G."/>
            <person name="de Wit P.J.G.M."/>
            <person name="Zhong S."/>
            <person name="Goodwin S.B."/>
            <person name="Grigoriev I.V."/>
        </authorList>
    </citation>
    <scope>NUCLEOTIDE SEQUENCE [LARGE SCALE GENOMIC DNA]</scope>
    <source>
        <strain evidence="3">NZE10 / CBS 128990</strain>
    </source>
</reference>
<feature type="compositionally biased region" description="Basic and acidic residues" evidence="1">
    <location>
        <begin position="251"/>
        <end position="268"/>
    </location>
</feature>
<sequence length="1391" mass="152957">MASNDDSDDSDKTEHGKRHDDKTGSKNAAGENDPGLRRPDSQLSGIKIESPHLSVSEPDSVDTDGIERGDSSGSRLDRARGRGGGESESEERIERRRRVPDRISIKRRLTQISVPEQRVYSQRPRRNGNTLSRKGRKRSARDSPVPSRSTHHHTHCIHDLETRGTQQKPSTSIRTSHSKSRRNEGSVPPKHLRLEHLTLLQSTKAGGAPHAEDCTDILSPDQPSSSPSDGSLNEDGTVDPFWKQQRANLSKNRDEGPNEPRPVEDPPRPDIFARLNGRDKVESFERVETNSDGVPGTSQGRAGSLRSWTSWYEEVGKEEEDDQKDEDEGEENEADEDGGIPHGDDTFFDDEDPACQTALCEDGNRTDEEDEAGVENTIDDAASPNQNDEISEDDFFPTARAPKDKDPNVHERDLRLVRAYASANGRLAFNAVVQIRLMRALTQIRQPTSRDQYQNAYECAILGLDLAKLALVTDTGQEDIDSLSKIIVQAHYYAGLASYLAGPGGFERALEHLRWSLDYSDHEDATGRTRAEQVINNILQYQQDPLSVGTGPDYQKEPPKSIRWAWIRGTIGSISSMASSFFRSPYEDGVFPEGRRLESQMLDGEVSPGQASSLESVSAVDGAVIGSSSATGIRKSLYIPPHNVSQEVSVGIGSGVLSVRSQTVSSDSDKRIEEAKPTSRRMTLSTDSTGRSGTFLRPTPQHVNTAPGKFDGERSSSAKVGAVRSESNIKDGDASAMPVAPHGLTRSKTKSIEKTQAISTPQFKTPIVSNSNNPSGCTKTAAIPTTITEEHEFVSLEHAHGVRSVENFSNDQFGKAQEQPGAASRLPKLHSPGLPPEWKLQLHDGQLATNEERPYDQSSWSAQASKFDDNLPLREEPEDYPQGFYEAGFHDAQYVKPIDERSWQMEDFVLPVQRMGLDLDYFEGQRDEDRAEDDVIRKKGERQQKERMARKAVFPKLEQIFREFARETMSVMIKTLTREEMFEYCNDDCHEGCREGCRDANHMYALLRRKAWNIMCHFMIEDRKGPLDRPPPMPPPPGPPSSKAKLVVVNITPTSPQMPPDPRLAKAKLGVVNTSPISPLKPYSPHYPARYLLAVGKTSPREYNPVSGQKPRGSSLNKTSFDNTIVSSQTAAEPRSPKAKQTIVVNEPPQEPISTAKILGKLLPHTLPMQQTGSSAITSSSISGADNSTWCHGSPPCAHTASPPSIFSSGSMRTGSPPRRGSPRSIKFTLPSLRSDLEDEYGSRPSPTSPLAYKSGPLPSSSPSSPARNGVSVARNTHTPSVATPNASGSVSSRHRGRSSILSDSLSILTGMSRGAMSAEDDAEKGESPLHSPSGEVSVEETTENIGRPSRLSFQVTKQHKMIEELMEEGESHGVSPQQFGERESDKRWTV</sequence>
<name>N1PEK5_DOTSN</name>
<proteinExistence type="predicted"/>
<dbReference type="Proteomes" id="UP000016933">
    <property type="component" value="Unassembled WGS sequence"/>
</dbReference>
<evidence type="ECO:0000313" key="3">
    <source>
        <dbReference type="Proteomes" id="UP000016933"/>
    </source>
</evidence>
<dbReference type="HOGENOM" id="CLU_254918_0_0_1"/>
<evidence type="ECO:0000313" key="2">
    <source>
        <dbReference type="EMBL" id="EME40782.1"/>
    </source>
</evidence>
<gene>
    <name evidence="2" type="ORF">DOTSEDRAFT_90897</name>
</gene>
<feature type="compositionally biased region" description="Polar residues" evidence="1">
    <location>
        <begin position="680"/>
        <end position="692"/>
    </location>
</feature>
<feature type="compositionally biased region" description="Polar residues" evidence="1">
    <location>
        <begin position="290"/>
        <end position="310"/>
    </location>
</feature>
<feature type="compositionally biased region" description="Low complexity" evidence="1">
    <location>
        <begin position="219"/>
        <end position="231"/>
    </location>
</feature>
<accession>N1PEK5</accession>
<feature type="compositionally biased region" description="Low complexity" evidence="1">
    <location>
        <begin position="1171"/>
        <end position="1185"/>
    </location>
</feature>
<dbReference type="OrthoDB" id="10658332at2759"/>
<feature type="compositionally biased region" description="Basic and acidic residues" evidence="1">
    <location>
        <begin position="10"/>
        <end position="24"/>
    </location>
</feature>
<dbReference type="EMBL" id="KB446543">
    <property type="protein sequence ID" value="EME40782.1"/>
    <property type="molecule type" value="Genomic_DNA"/>
</dbReference>
<feature type="compositionally biased region" description="Polar residues" evidence="1">
    <location>
        <begin position="163"/>
        <end position="175"/>
    </location>
</feature>
<feature type="region of interest" description="Disordered" evidence="1">
    <location>
        <begin position="663"/>
        <end position="751"/>
    </location>
</feature>